<gene>
    <name evidence="1" type="ORF">SDC9_187713</name>
</gene>
<accession>A0A645HMJ8</accession>
<comment type="caution">
    <text evidence="1">The sequence shown here is derived from an EMBL/GenBank/DDBJ whole genome shotgun (WGS) entry which is preliminary data.</text>
</comment>
<dbReference type="EMBL" id="VSSQ01096415">
    <property type="protein sequence ID" value="MPN40177.1"/>
    <property type="molecule type" value="Genomic_DNA"/>
</dbReference>
<evidence type="ECO:0008006" key="2">
    <source>
        <dbReference type="Google" id="ProtNLM"/>
    </source>
</evidence>
<protein>
    <recommendedName>
        <fullName evidence="2">NAD-specific glutamate dehydrogenase</fullName>
    </recommendedName>
</protein>
<evidence type="ECO:0000313" key="1">
    <source>
        <dbReference type="EMBL" id="MPN40177.1"/>
    </source>
</evidence>
<proteinExistence type="predicted"/>
<name>A0A645HMJ8_9ZZZZ</name>
<reference evidence="1" key="1">
    <citation type="submission" date="2019-08" db="EMBL/GenBank/DDBJ databases">
        <authorList>
            <person name="Kucharzyk K."/>
            <person name="Murdoch R.W."/>
            <person name="Higgins S."/>
            <person name="Loffler F."/>
        </authorList>
    </citation>
    <scope>NUCLEOTIDE SEQUENCE</scope>
</reference>
<sequence>MNRRIDGGIDLVTACAQLILDCVAICGGVAQPSLFKKVSHNIADCILNEISHVVHLLLFADFSDVYLFGKGGIILFLCDEARLIHSCEHLVGALIGNFHFIALIHVSARVITIRGLRQSRKHGAFANGQLGELLTEIIFRTALNAIVTFAKVNIVKIRFKDRILIDHRLELQREIRFLNLTFVVSLRAKHLVFNELLGDCAAAGGIAVA</sequence>
<organism evidence="1">
    <name type="scientific">bioreactor metagenome</name>
    <dbReference type="NCBI Taxonomy" id="1076179"/>
    <lineage>
        <taxon>unclassified sequences</taxon>
        <taxon>metagenomes</taxon>
        <taxon>ecological metagenomes</taxon>
    </lineage>
</organism>
<dbReference type="AlphaFoldDB" id="A0A645HMJ8"/>